<reference evidence="2" key="1">
    <citation type="submission" date="2020-04" db="EMBL/GenBank/DDBJ databases">
        <authorList>
            <person name="Zhang T."/>
        </authorList>
    </citation>
    <scope>NUCLEOTIDE SEQUENCE</scope>
    <source>
        <strain evidence="2">HKST-UBA17</strain>
    </source>
</reference>
<dbReference type="SUPFAM" id="SSF52980">
    <property type="entry name" value="Restriction endonuclease-like"/>
    <property type="match status" value="1"/>
</dbReference>
<comment type="caution">
    <text evidence="2">The sequence shown here is derived from an EMBL/GenBank/DDBJ whole genome shotgun (WGS) entry which is preliminary data.</text>
</comment>
<dbReference type="InterPro" id="IPR003509">
    <property type="entry name" value="UPF0102_YraN-like"/>
</dbReference>
<evidence type="ECO:0000313" key="2">
    <source>
        <dbReference type="EMBL" id="MCA9376580.1"/>
    </source>
</evidence>
<accession>A0A955KXX0</accession>
<reference evidence="2" key="2">
    <citation type="journal article" date="2021" name="Microbiome">
        <title>Successional dynamics and alternative stable states in a saline activated sludge microbial community over 9 years.</title>
        <authorList>
            <person name="Wang Y."/>
            <person name="Ye J."/>
            <person name="Ju F."/>
            <person name="Liu L."/>
            <person name="Boyd J.A."/>
            <person name="Deng Y."/>
            <person name="Parks D.H."/>
            <person name="Jiang X."/>
            <person name="Yin X."/>
            <person name="Woodcroft B.J."/>
            <person name="Tyson G.W."/>
            <person name="Hugenholtz P."/>
            <person name="Polz M.F."/>
            <person name="Zhang T."/>
        </authorList>
    </citation>
    <scope>NUCLEOTIDE SEQUENCE</scope>
    <source>
        <strain evidence="2">HKST-UBA17</strain>
    </source>
</reference>
<evidence type="ECO:0000313" key="3">
    <source>
        <dbReference type="Proteomes" id="UP000741282"/>
    </source>
</evidence>
<dbReference type="GO" id="GO:0003676">
    <property type="term" value="F:nucleic acid binding"/>
    <property type="evidence" value="ECO:0007669"/>
    <property type="project" value="InterPro"/>
</dbReference>
<dbReference type="AlphaFoldDB" id="A0A955KXX0"/>
<dbReference type="InterPro" id="IPR011335">
    <property type="entry name" value="Restrct_endonuc-II-like"/>
</dbReference>
<dbReference type="Gene3D" id="3.40.1350.10">
    <property type="match status" value="1"/>
</dbReference>
<dbReference type="PANTHER" id="PTHR34039:SF1">
    <property type="entry name" value="UPF0102 PROTEIN YRAN"/>
    <property type="match status" value="1"/>
</dbReference>
<comment type="similarity">
    <text evidence="1">Belongs to the UPF0102 family.</text>
</comment>
<evidence type="ECO:0000256" key="1">
    <source>
        <dbReference type="ARBA" id="ARBA00006738"/>
    </source>
</evidence>
<dbReference type="Pfam" id="PF02021">
    <property type="entry name" value="UPF0102"/>
    <property type="match status" value="1"/>
</dbReference>
<organism evidence="2 3">
    <name type="scientific">Candidatus Dojkabacteria bacterium</name>
    <dbReference type="NCBI Taxonomy" id="2099670"/>
    <lineage>
        <taxon>Bacteria</taxon>
        <taxon>Candidatus Dojkabacteria</taxon>
    </lineage>
</organism>
<name>A0A955KXX0_9BACT</name>
<sequence>MHRFQISSSIRTHNKSTSTKGKVFEDIVEKVLCDKGWKVLVRNFHSHQGEIDRLFQMNDEYIIVEVKGVSANIHSYIESSFDIRKIRRILGTYDYWCYKNGVFDKDARLVLAIVTKKDGLFIVKLLNIRV</sequence>
<proteinExistence type="inferred from homology"/>
<dbReference type="InterPro" id="IPR011856">
    <property type="entry name" value="tRNA_endonuc-like_dom_sf"/>
</dbReference>
<dbReference type="EMBL" id="JAGQLN010000004">
    <property type="protein sequence ID" value="MCA9376580.1"/>
    <property type="molecule type" value="Genomic_DNA"/>
</dbReference>
<dbReference type="PANTHER" id="PTHR34039">
    <property type="entry name" value="UPF0102 PROTEIN YRAN"/>
    <property type="match status" value="1"/>
</dbReference>
<gene>
    <name evidence="2" type="ORF">KC685_01520</name>
</gene>
<dbReference type="Proteomes" id="UP000741282">
    <property type="component" value="Unassembled WGS sequence"/>
</dbReference>
<protein>
    <submittedName>
        <fullName evidence="2">YraN family protein</fullName>
    </submittedName>
</protein>